<sequence>MTSNIKQRTITLLAVTTLTTSALGGIAINHESASAATASTKQIKIDENTAVKKFKQKFKDSKVNEIQLESNRGQYQYEVSGFDGNKEYTADVNAKTGKVTKTETERLDQDEQKSNDLDLSQLISRKQATKIAEKQVKGSHAKEWVLENEDGTPTWKVTVHKDGQSTDVKINAQNKQVLQAEKDS</sequence>
<dbReference type="RefSeq" id="WP_057750737.1">
    <property type="nucleotide sequence ID" value="NZ_AZER01000016.1"/>
</dbReference>
<organism evidence="2 3">
    <name type="scientific">Limosilactobacillus frumenti DSM 13145</name>
    <dbReference type="NCBI Taxonomy" id="1423746"/>
    <lineage>
        <taxon>Bacteria</taxon>
        <taxon>Bacillati</taxon>
        <taxon>Bacillota</taxon>
        <taxon>Bacilli</taxon>
        <taxon>Lactobacillales</taxon>
        <taxon>Lactobacillaceae</taxon>
        <taxon>Limosilactobacillus</taxon>
    </lineage>
</organism>
<dbReference type="AlphaFoldDB" id="A0A0R1PFB6"/>
<dbReference type="Pfam" id="PF03413">
    <property type="entry name" value="PepSY"/>
    <property type="match status" value="2"/>
</dbReference>
<dbReference type="InterPro" id="IPR025711">
    <property type="entry name" value="PepSY"/>
</dbReference>
<name>A0A0R1PFB6_9LACO</name>
<feature type="domain" description="PepSY" evidence="1">
    <location>
        <begin position="123"/>
        <end position="178"/>
    </location>
</feature>
<dbReference type="PATRIC" id="fig|1423746.3.peg.889"/>
<protein>
    <recommendedName>
        <fullName evidence="1">PepSY domain-containing protein</fullName>
    </recommendedName>
</protein>
<dbReference type="EMBL" id="AZER01000016">
    <property type="protein sequence ID" value="KRL27128.1"/>
    <property type="molecule type" value="Genomic_DNA"/>
</dbReference>
<gene>
    <name evidence="2" type="ORF">FD27_GL000878</name>
</gene>
<reference evidence="2 3" key="1">
    <citation type="journal article" date="2015" name="Genome Announc.">
        <title>Expanding the biotechnology potential of lactobacilli through comparative genomics of 213 strains and associated genera.</title>
        <authorList>
            <person name="Sun Z."/>
            <person name="Harris H.M."/>
            <person name="McCann A."/>
            <person name="Guo C."/>
            <person name="Argimon S."/>
            <person name="Zhang W."/>
            <person name="Yang X."/>
            <person name="Jeffery I.B."/>
            <person name="Cooney J.C."/>
            <person name="Kagawa T.F."/>
            <person name="Liu W."/>
            <person name="Song Y."/>
            <person name="Salvetti E."/>
            <person name="Wrobel A."/>
            <person name="Rasinkangas P."/>
            <person name="Parkhill J."/>
            <person name="Rea M.C."/>
            <person name="O'Sullivan O."/>
            <person name="Ritari J."/>
            <person name="Douillard F.P."/>
            <person name="Paul Ross R."/>
            <person name="Yang R."/>
            <person name="Briner A.E."/>
            <person name="Felis G.E."/>
            <person name="de Vos W.M."/>
            <person name="Barrangou R."/>
            <person name="Klaenhammer T.R."/>
            <person name="Caufield P.W."/>
            <person name="Cui Y."/>
            <person name="Zhang H."/>
            <person name="O'Toole P.W."/>
        </authorList>
    </citation>
    <scope>NUCLEOTIDE SEQUENCE [LARGE SCALE GENOMIC DNA]</scope>
    <source>
        <strain evidence="2 3">DSM 13145</strain>
    </source>
</reference>
<accession>A0A0R1PFB6</accession>
<dbReference type="STRING" id="1423746.FD27_GL000878"/>
<proteinExistence type="predicted"/>
<evidence type="ECO:0000259" key="1">
    <source>
        <dbReference type="Pfam" id="PF03413"/>
    </source>
</evidence>
<feature type="domain" description="PepSY" evidence="1">
    <location>
        <begin position="44"/>
        <end position="103"/>
    </location>
</feature>
<dbReference type="Proteomes" id="UP000051445">
    <property type="component" value="Unassembled WGS sequence"/>
</dbReference>
<dbReference type="Gene3D" id="3.10.450.40">
    <property type="match status" value="2"/>
</dbReference>
<evidence type="ECO:0000313" key="3">
    <source>
        <dbReference type="Proteomes" id="UP000051445"/>
    </source>
</evidence>
<evidence type="ECO:0000313" key="2">
    <source>
        <dbReference type="EMBL" id="KRL27128.1"/>
    </source>
</evidence>
<keyword evidence="3" id="KW-1185">Reference proteome</keyword>
<comment type="caution">
    <text evidence="2">The sequence shown here is derived from an EMBL/GenBank/DDBJ whole genome shotgun (WGS) entry which is preliminary data.</text>
</comment>